<dbReference type="InterPro" id="IPR043993">
    <property type="entry name" value="T4SS_pilin"/>
</dbReference>
<evidence type="ECO:0000313" key="3">
    <source>
        <dbReference type="Proteomes" id="UP000230179"/>
    </source>
</evidence>
<dbReference type="EMBL" id="PFBL01000008">
    <property type="protein sequence ID" value="PIR83327.1"/>
    <property type="molecule type" value="Genomic_DNA"/>
</dbReference>
<reference evidence="3" key="1">
    <citation type="submission" date="2017-09" db="EMBL/GenBank/DDBJ databases">
        <title>Depth-based differentiation of microbial function through sediment-hosted aquifers and enrichment of novel symbionts in the deep terrestrial subsurface.</title>
        <authorList>
            <person name="Probst A.J."/>
            <person name="Ladd B."/>
            <person name="Jarett J.K."/>
            <person name="Geller-Mcgrath D.E."/>
            <person name="Sieber C.M.K."/>
            <person name="Emerson J.B."/>
            <person name="Anantharaman K."/>
            <person name="Thomas B.C."/>
            <person name="Malmstrom R."/>
            <person name="Stieglmeier M."/>
            <person name="Klingl A."/>
            <person name="Woyke T."/>
            <person name="Ryan C.M."/>
            <person name="Banfield J.F."/>
        </authorList>
    </citation>
    <scope>NUCLEOTIDE SEQUENCE [LARGE SCALE GENOMIC DNA]</scope>
</reference>
<comment type="caution">
    <text evidence="2">The sequence shown here is derived from an EMBL/GenBank/DDBJ whole genome shotgun (WGS) entry which is preliminary data.</text>
</comment>
<dbReference type="AlphaFoldDB" id="A0A2H0UAB6"/>
<feature type="transmembrane region" description="Helical" evidence="1">
    <location>
        <begin position="20"/>
        <end position="42"/>
    </location>
</feature>
<keyword evidence="1" id="KW-0812">Transmembrane</keyword>
<feature type="transmembrane region" description="Helical" evidence="1">
    <location>
        <begin position="54"/>
        <end position="76"/>
    </location>
</feature>
<keyword evidence="1" id="KW-1133">Transmembrane helix</keyword>
<name>A0A2H0UAB6_9BACT</name>
<organism evidence="2 3">
    <name type="scientific">Candidatus Kaiserbacteria bacterium CG10_big_fil_rev_8_21_14_0_10_56_12</name>
    <dbReference type="NCBI Taxonomy" id="1974611"/>
    <lineage>
        <taxon>Bacteria</taxon>
        <taxon>Candidatus Kaiseribacteriota</taxon>
    </lineage>
</organism>
<keyword evidence="1" id="KW-0472">Membrane</keyword>
<dbReference type="Pfam" id="PF18895">
    <property type="entry name" value="T4SS_pilin"/>
    <property type="match status" value="1"/>
</dbReference>
<accession>A0A2H0UAB6</accession>
<evidence type="ECO:0000313" key="2">
    <source>
        <dbReference type="EMBL" id="PIR83327.1"/>
    </source>
</evidence>
<proteinExistence type="predicted"/>
<protein>
    <submittedName>
        <fullName evidence="2">Uncharacterized protein</fullName>
    </submittedName>
</protein>
<sequence length="89" mass="9621">MSVLNDFLAKVVVQIINPLILLLTAGAFAVFVWGAFRLVLNAGDAAKREEGRSAIVWGIVGFVIIFGVYGILNFALHTFGLDSVQKISQ</sequence>
<evidence type="ECO:0000256" key="1">
    <source>
        <dbReference type="SAM" id="Phobius"/>
    </source>
</evidence>
<gene>
    <name evidence="2" type="ORF">COU19_01180</name>
</gene>
<dbReference type="Proteomes" id="UP000230179">
    <property type="component" value="Unassembled WGS sequence"/>
</dbReference>